<dbReference type="InParanoid" id="A0A068V778"/>
<dbReference type="Proteomes" id="UP000295252">
    <property type="component" value="Chromosome VI"/>
</dbReference>
<organism evidence="1 2">
    <name type="scientific">Coffea canephora</name>
    <name type="common">Robusta coffee</name>
    <dbReference type="NCBI Taxonomy" id="49390"/>
    <lineage>
        <taxon>Eukaryota</taxon>
        <taxon>Viridiplantae</taxon>
        <taxon>Streptophyta</taxon>
        <taxon>Embryophyta</taxon>
        <taxon>Tracheophyta</taxon>
        <taxon>Spermatophyta</taxon>
        <taxon>Magnoliopsida</taxon>
        <taxon>eudicotyledons</taxon>
        <taxon>Gunneridae</taxon>
        <taxon>Pentapetalae</taxon>
        <taxon>asterids</taxon>
        <taxon>lamiids</taxon>
        <taxon>Gentianales</taxon>
        <taxon>Rubiaceae</taxon>
        <taxon>Ixoroideae</taxon>
        <taxon>Gardenieae complex</taxon>
        <taxon>Bertiereae - Coffeeae clade</taxon>
        <taxon>Coffeeae</taxon>
        <taxon>Coffea</taxon>
    </lineage>
</organism>
<dbReference type="Gramene" id="CDP16407">
    <property type="protein sequence ID" value="CDP16407"/>
    <property type="gene ID" value="GSCOC_T00018271001"/>
</dbReference>
<proteinExistence type="predicted"/>
<evidence type="ECO:0000313" key="2">
    <source>
        <dbReference type="Proteomes" id="UP000295252"/>
    </source>
</evidence>
<keyword evidence="2" id="KW-1185">Reference proteome</keyword>
<sequence>MLLVSHDTLNIAQSSKQKVAVDLADMTPTKLSKLKKATLFWLVNIQSKEINLNLLICQANFRRYATTDR</sequence>
<evidence type="ECO:0000313" key="1">
    <source>
        <dbReference type="EMBL" id="CDP16407.1"/>
    </source>
</evidence>
<name>A0A068V778_COFCA</name>
<protein>
    <submittedName>
        <fullName evidence="1">Uncharacterized protein</fullName>
    </submittedName>
</protein>
<dbReference type="AlphaFoldDB" id="A0A068V778"/>
<gene>
    <name evidence="1" type="ORF">GSCOC_T00018271001</name>
</gene>
<reference evidence="2" key="1">
    <citation type="journal article" date="2014" name="Science">
        <title>The coffee genome provides insight into the convergent evolution of caffeine biosynthesis.</title>
        <authorList>
            <person name="Denoeud F."/>
            <person name="Carretero-Paulet L."/>
            <person name="Dereeper A."/>
            <person name="Droc G."/>
            <person name="Guyot R."/>
            <person name="Pietrella M."/>
            <person name="Zheng C."/>
            <person name="Alberti A."/>
            <person name="Anthony F."/>
            <person name="Aprea G."/>
            <person name="Aury J.M."/>
            <person name="Bento P."/>
            <person name="Bernard M."/>
            <person name="Bocs S."/>
            <person name="Campa C."/>
            <person name="Cenci A."/>
            <person name="Combes M.C."/>
            <person name="Crouzillat D."/>
            <person name="Da Silva C."/>
            <person name="Daddiego L."/>
            <person name="De Bellis F."/>
            <person name="Dussert S."/>
            <person name="Garsmeur O."/>
            <person name="Gayraud T."/>
            <person name="Guignon V."/>
            <person name="Jahn K."/>
            <person name="Jamilloux V."/>
            <person name="Joet T."/>
            <person name="Labadie K."/>
            <person name="Lan T."/>
            <person name="Leclercq J."/>
            <person name="Lepelley M."/>
            <person name="Leroy T."/>
            <person name="Li L.T."/>
            <person name="Librado P."/>
            <person name="Lopez L."/>
            <person name="Munoz A."/>
            <person name="Noel B."/>
            <person name="Pallavicini A."/>
            <person name="Perrotta G."/>
            <person name="Poncet V."/>
            <person name="Pot D."/>
            <person name="Priyono X."/>
            <person name="Rigoreau M."/>
            <person name="Rouard M."/>
            <person name="Rozas J."/>
            <person name="Tranchant-Dubreuil C."/>
            <person name="VanBuren R."/>
            <person name="Zhang Q."/>
            <person name="Andrade A.C."/>
            <person name="Argout X."/>
            <person name="Bertrand B."/>
            <person name="de Kochko A."/>
            <person name="Graziosi G."/>
            <person name="Henry R.J."/>
            <person name="Jayarama X."/>
            <person name="Ming R."/>
            <person name="Nagai C."/>
            <person name="Rounsley S."/>
            <person name="Sankoff D."/>
            <person name="Giuliano G."/>
            <person name="Albert V.A."/>
            <person name="Wincker P."/>
            <person name="Lashermes P."/>
        </authorList>
    </citation>
    <scope>NUCLEOTIDE SEQUENCE [LARGE SCALE GENOMIC DNA]</scope>
    <source>
        <strain evidence="2">cv. DH200-94</strain>
    </source>
</reference>
<dbReference type="EMBL" id="HG739208">
    <property type="protein sequence ID" value="CDP16407.1"/>
    <property type="molecule type" value="Genomic_DNA"/>
</dbReference>
<accession>A0A068V778</accession>